<keyword evidence="1" id="KW-0805">Transcription regulation</keyword>
<comment type="caution">
    <text evidence="6">The sequence shown here is derived from an EMBL/GenBank/DDBJ whole genome shotgun (WGS) entry which is preliminary data.</text>
</comment>
<proteinExistence type="predicted"/>
<evidence type="ECO:0000256" key="1">
    <source>
        <dbReference type="ARBA" id="ARBA00023015"/>
    </source>
</evidence>
<dbReference type="Gene3D" id="1.10.10.10">
    <property type="entry name" value="Winged helix-like DNA-binding domain superfamily/Winged helix DNA-binding domain"/>
    <property type="match status" value="1"/>
</dbReference>
<dbReference type="InterPro" id="IPR036388">
    <property type="entry name" value="WH-like_DNA-bd_sf"/>
</dbReference>
<dbReference type="AlphaFoldDB" id="A0A0R2MBT2"/>
<dbReference type="Pfam" id="PF00392">
    <property type="entry name" value="GntR"/>
    <property type="match status" value="1"/>
</dbReference>
<organism evidence="6 7">
    <name type="scientific">Lactiplantibacillus xiangfangensis</name>
    <dbReference type="NCBI Taxonomy" id="942150"/>
    <lineage>
        <taxon>Bacteria</taxon>
        <taxon>Bacillati</taxon>
        <taxon>Bacillota</taxon>
        <taxon>Bacilli</taxon>
        <taxon>Lactobacillales</taxon>
        <taxon>Lactobacillaceae</taxon>
        <taxon>Lactiplantibacillus</taxon>
    </lineage>
</organism>
<dbReference type="SMART" id="SM00866">
    <property type="entry name" value="UTRA"/>
    <property type="match status" value="1"/>
</dbReference>
<feature type="domain" description="HTH gntR-type" evidence="5">
    <location>
        <begin position="4"/>
        <end position="72"/>
    </location>
</feature>
<dbReference type="Gene3D" id="3.40.1410.10">
    <property type="entry name" value="Chorismate lyase-like"/>
    <property type="match status" value="1"/>
</dbReference>
<dbReference type="GO" id="GO:0045892">
    <property type="term" value="P:negative regulation of DNA-templated transcription"/>
    <property type="evidence" value="ECO:0007669"/>
    <property type="project" value="TreeGrafter"/>
</dbReference>
<keyword evidence="7" id="KW-1185">Reference proteome</keyword>
<protein>
    <recommendedName>
        <fullName evidence="4">Trehalose operon repressor</fullName>
    </recommendedName>
</protein>
<dbReference type="InterPro" id="IPR011663">
    <property type="entry name" value="UTRA"/>
</dbReference>
<dbReference type="GO" id="GO:0003677">
    <property type="term" value="F:DNA binding"/>
    <property type="evidence" value="ECO:0007669"/>
    <property type="project" value="UniProtKB-UniRule"/>
</dbReference>
<evidence type="ECO:0000256" key="4">
    <source>
        <dbReference type="NCBIfam" id="TIGR02404"/>
    </source>
</evidence>
<dbReference type="InterPro" id="IPR050679">
    <property type="entry name" value="Bact_HTH_transcr_reg"/>
</dbReference>
<dbReference type="PANTHER" id="PTHR44846:SF12">
    <property type="entry name" value="HTH-TYPE TRANSCRIPTIONAL REGULATOR TRER"/>
    <property type="match status" value="1"/>
</dbReference>
<dbReference type="SMART" id="SM00345">
    <property type="entry name" value="HTH_GNTR"/>
    <property type="match status" value="1"/>
</dbReference>
<dbReference type="Proteomes" id="UP000051783">
    <property type="component" value="Unassembled WGS sequence"/>
</dbReference>
<keyword evidence="3" id="KW-0804">Transcription</keyword>
<dbReference type="InterPro" id="IPR012770">
    <property type="entry name" value="TreR"/>
</dbReference>
<dbReference type="CDD" id="cd07377">
    <property type="entry name" value="WHTH_GntR"/>
    <property type="match status" value="1"/>
</dbReference>
<evidence type="ECO:0000256" key="2">
    <source>
        <dbReference type="ARBA" id="ARBA00023125"/>
    </source>
</evidence>
<sequence length="244" mass="27612">MVMINKSALVYDDLMQKIDAEVYQLGTYLPSENQLCDLYGISRETGRKALATLAENGYIQKIRGKGSLVIEHRQYEFPVSGIVSYKELAQKLHIATENVVYGYDPEATLPIAAFASLGVDLTEEPVTAIKRVRVIDDEPDIIDKDYILKSVIPDVPRKAAEDSLYAYFEDELGLEIGYATKEITMEPANAEDRAELNLDPGAYMAVVRSVTSLTDARAFQFTESRHRADKFRFRDFARRQRKPM</sequence>
<reference evidence="6 7" key="1">
    <citation type="journal article" date="2015" name="Genome Announc.">
        <title>Expanding the biotechnology potential of lactobacilli through comparative genomics of 213 strains and associated genera.</title>
        <authorList>
            <person name="Sun Z."/>
            <person name="Harris H.M."/>
            <person name="McCann A."/>
            <person name="Guo C."/>
            <person name="Argimon S."/>
            <person name="Zhang W."/>
            <person name="Yang X."/>
            <person name="Jeffery I.B."/>
            <person name="Cooney J.C."/>
            <person name="Kagawa T.F."/>
            <person name="Liu W."/>
            <person name="Song Y."/>
            <person name="Salvetti E."/>
            <person name="Wrobel A."/>
            <person name="Rasinkangas P."/>
            <person name="Parkhill J."/>
            <person name="Rea M.C."/>
            <person name="O'Sullivan O."/>
            <person name="Ritari J."/>
            <person name="Douillard F.P."/>
            <person name="Paul Ross R."/>
            <person name="Yang R."/>
            <person name="Briner A.E."/>
            <person name="Felis G.E."/>
            <person name="de Vos W.M."/>
            <person name="Barrangou R."/>
            <person name="Klaenhammer T.R."/>
            <person name="Caufield P.W."/>
            <person name="Cui Y."/>
            <person name="Zhang H."/>
            <person name="O'Toole P.W."/>
        </authorList>
    </citation>
    <scope>NUCLEOTIDE SEQUENCE [LARGE SCALE GENOMIC DNA]</scope>
    <source>
        <strain evidence="6 7">LMG 26013</strain>
    </source>
</reference>
<evidence type="ECO:0000313" key="7">
    <source>
        <dbReference type="Proteomes" id="UP000051783"/>
    </source>
</evidence>
<evidence type="ECO:0000313" key="6">
    <source>
        <dbReference type="EMBL" id="KRO10887.1"/>
    </source>
</evidence>
<evidence type="ECO:0000256" key="3">
    <source>
        <dbReference type="ARBA" id="ARBA00023163"/>
    </source>
</evidence>
<dbReference type="PROSITE" id="PS50949">
    <property type="entry name" value="HTH_GNTR"/>
    <property type="match status" value="1"/>
</dbReference>
<evidence type="ECO:0000259" key="5">
    <source>
        <dbReference type="PROSITE" id="PS50949"/>
    </source>
</evidence>
<dbReference type="InterPro" id="IPR028978">
    <property type="entry name" value="Chorismate_lyase_/UTRA_dom_sf"/>
</dbReference>
<dbReference type="STRING" id="942150.IV64_GL002578"/>
<dbReference type="GO" id="GO:0003700">
    <property type="term" value="F:DNA-binding transcription factor activity"/>
    <property type="evidence" value="ECO:0007669"/>
    <property type="project" value="UniProtKB-UniRule"/>
</dbReference>
<dbReference type="PANTHER" id="PTHR44846">
    <property type="entry name" value="MANNOSYL-D-GLYCERATE TRANSPORT/METABOLISM SYSTEM REPRESSOR MNGR-RELATED"/>
    <property type="match status" value="1"/>
</dbReference>
<keyword evidence="2" id="KW-0238">DNA-binding</keyword>
<dbReference type="EMBL" id="JQCL01000057">
    <property type="protein sequence ID" value="KRO10887.1"/>
    <property type="molecule type" value="Genomic_DNA"/>
</dbReference>
<dbReference type="Pfam" id="PF07702">
    <property type="entry name" value="UTRA"/>
    <property type="match status" value="1"/>
</dbReference>
<dbReference type="SUPFAM" id="SSF64288">
    <property type="entry name" value="Chorismate lyase-like"/>
    <property type="match status" value="1"/>
</dbReference>
<accession>A0A0R2MBT2</accession>
<gene>
    <name evidence="6" type="ORF">IV64_GL002578</name>
</gene>
<dbReference type="InterPro" id="IPR036390">
    <property type="entry name" value="WH_DNA-bd_sf"/>
</dbReference>
<dbReference type="InterPro" id="IPR000524">
    <property type="entry name" value="Tscrpt_reg_HTH_GntR"/>
</dbReference>
<dbReference type="PATRIC" id="fig|942150.3.peg.2689"/>
<dbReference type="NCBIfam" id="TIGR02404">
    <property type="entry name" value="trehalos_R_Bsub"/>
    <property type="match status" value="1"/>
</dbReference>
<name>A0A0R2MBT2_9LACO</name>
<dbReference type="PRINTS" id="PR00035">
    <property type="entry name" value="HTHGNTR"/>
</dbReference>
<dbReference type="SUPFAM" id="SSF46785">
    <property type="entry name" value="Winged helix' DNA-binding domain"/>
    <property type="match status" value="1"/>
</dbReference>